<evidence type="ECO:0000313" key="3">
    <source>
        <dbReference type="Proteomes" id="UP001341281"/>
    </source>
</evidence>
<sequence length="96" mass="10614">MKAVPRGVPAAPRAFANATREPDPKLMNGPWSKIAAELGDTSKYRSNEDLHRAIRAIMEKETRIISERNEREIENLRGNASLVLFGGAVLLALTDE</sequence>
<organism evidence="2 3">
    <name type="scientific">Paspalum notatum var. saurae</name>
    <dbReference type="NCBI Taxonomy" id="547442"/>
    <lineage>
        <taxon>Eukaryota</taxon>
        <taxon>Viridiplantae</taxon>
        <taxon>Streptophyta</taxon>
        <taxon>Embryophyta</taxon>
        <taxon>Tracheophyta</taxon>
        <taxon>Spermatophyta</taxon>
        <taxon>Magnoliopsida</taxon>
        <taxon>Liliopsida</taxon>
        <taxon>Poales</taxon>
        <taxon>Poaceae</taxon>
        <taxon>PACMAD clade</taxon>
        <taxon>Panicoideae</taxon>
        <taxon>Andropogonodae</taxon>
        <taxon>Paspaleae</taxon>
        <taxon>Paspalinae</taxon>
        <taxon>Paspalum</taxon>
    </lineage>
</organism>
<protein>
    <submittedName>
        <fullName evidence="2">Uncharacterized protein</fullName>
    </submittedName>
</protein>
<keyword evidence="3" id="KW-1185">Reference proteome</keyword>
<feature type="compositionally biased region" description="Low complexity" evidence="1">
    <location>
        <begin position="1"/>
        <end position="16"/>
    </location>
</feature>
<feature type="region of interest" description="Disordered" evidence="1">
    <location>
        <begin position="1"/>
        <end position="28"/>
    </location>
</feature>
<accession>A0AAQ3WWY4</accession>
<dbReference type="EMBL" id="CP144749">
    <property type="protein sequence ID" value="WVZ77397.1"/>
    <property type="molecule type" value="Genomic_DNA"/>
</dbReference>
<evidence type="ECO:0000256" key="1">
    <source>
        <dbReference type="SAM" id="MobiDB-lite"/>
    </source>
</evidence>
<evidence type="ECO:0000313" key="2">
    <source>
        <dbReference type="EMBL" id="WVZ77397.1"/>
    </source>
</evidence>
<dbReference type="AlphaFoldDB" id="A0AAQ3WWY4"/>
<dbReference type="Proteomes" id="UP001341281">
    <property type="component" value="Chromosome 05"/>
</dbReference>
<reference evidence="2 3" key="1">
    <citation type="submission" date="2024-02" db="EMBL/GenBank/DDBJ databases">
        <title>High-quality chromosome-scale genome assembly of Pensacola bahiagrass (Paspalum notatum Flugge var. saurae).</title>
        <authorList>
            <person name="Vega J.M."/>
            <person name="Podio M."/>
            <person name="Orjuela J."/>
            <person name="Siena L.A."/>
            <person name="Pessino S.C."/>
            <person name="Combes M.C."/>
            <person name="Mariac C."/>
            <person name="Albertini E."/>
            <person name="Pupilli F."/>
            <person name="Ortiz J.P.A."/>
            <person name="Leblanc O."/>
        </authorList>
    </citation>
    <scope>NUCLEOTIDE SEQUENCE [LARGE SCALE GENOMIC DNA]</scope>
    <source>
        <strain evidence="2">R1</strain>
        <tissue evidence="2">Leaf</tissue>
    </source>
</reference>
<name>A0AAQ3WWY4_PASNO</name>
<proteinExistence type="predicted"/>
<gene>
    <name evidence="2" type="ORF">U9M48_025267</name>
</gene>